<accession>A0A6B4JRC0</accession>
<dbReference type="AlphaFoldDB" id="A0A6B4JRC0"/>
<sequence>MNIHELPTLKVDLKDNYVVEAVCKQLDDLILSFEIYNSYIPIDLSSFDIELRALKSDKVPVIQDTDIVITNNKLKIKCNPQLTTSSGIVKAELECIEKITKEKKFSFDIEIEVKPSVLEVNRSISTPTCTLMERLEKDLDKVRDLEFNFNEADK</sequence>
<comment type="caution">
    <text evidence="1">The sequence shown here is derived from an EMBL/GenBank/DDBJ whole genome shotgun (WGS) entry which is preliminary data.</text>
</comment>
<gene>
    <name evidence="1" type="ORF">FDG31_18555</name>
</gene>
<name>A0A6B4JRC0_CLOBO</name>
<evidence type="ECO:0000313" key="1">
    <source>
        <dbReference type="EMBL" id="NFV28082.1"/>
    </source>
</evidence>
<feature type="non-terminal residue" evidence="1">
    <location>
        <position position="154"/>
    </location>
</feature>
<reference evidence="1 2" key="1">
    <citation type="submission" date="2019-04" db="EMBL/GenBank/DDBJ databases">
        <title>Genome sequencing of Clostridium botulinum Groups I-IV and Clostridium butyricum.</title>
        <authorList>
            <person name="Brunt J."/>
            <person name="Van Vliet A.H.M."/>
            <person name="Stringer S.C."/>
            <person name="Carter A.T."/>
            <person name="Peck M.W."/>
        </authorList>
    </citation>
    <scope>NUCLEOTIDE SEQUENCE [LARGE SCALE GENOMIC DNA]</scope>
    <source>
        <strain evidence="1 2">BL81</strain>
    </source>
</reference>
<dbReference type="EMBL" id="SXFB01000044">
    <property type="protein sequence ID" value="NFV28082.1"/>
    <property type="molecule type" value="Genomic_DNA"/>
</dbReference>
<evidence type="ECO:0000313" key="2">
    <source>
        <dbReference type="Proteomes" id="UP000486903"/>
    </source>
</evidence>
<protein>
    <submittedName>
        <fullName evidence="1">Viral A-type inclusion protein</fullName>
    </submittedName>
</protein>
<proteinExistence type="predicted"/>
<organism evidence="1 2">
    <name type="scientific">Clostridium botulinum</name>
    <dbReference type="NCBI Taxonomy" id="1491"/>
    <lineage>
        <taxon>Bacteria</taxon>
        <taxon>Bacillati</taxon>
        <taxon>Bacillota</taxon>
        <taxon>Clostridia</taxon>
        <taxon>Eubacteriales</taxon>
        <taxon>Clostridiaceae</taxon>
        <taxon>Clostridium</taxon>
    </lineage>
</organism>
<dbReference type="Proteomes" id="UP000486903">
    <property type="component" value="Unassembled WGS sequence"/>
</dbReference>